<keyword evidence="1" id="KW-0472">Membrane</keyword>
<evidence type="ECO:0000256" key="1">
    <source>
        <dbReference type="SAM" id="Phobius"/>
    </source>
</evidence>
<feature type="transmembrane region" description="Helical" evidence="1">
    <location>
        <begin position="31"/>
        <end position="52"/>
    </location>
</feature>
<proteinExistence type="predicted"/>
<keyword evidence="1" id="KW-0812">Transmembrane</keyword>
<protein>
    <recommendedName>
        <fullName evidence="4">Encoded protein</fullName>
    </recommendedName>
</protein>
<organism evidence="2 3">
    <name type="scientific">Dunaliella salina</name>
    <name type="common">Green alga</name>
    <name type="synonym">Protococcus salinus</name>
    <dbReference type="NCBI Taxonomy" id="3046"/>
    <lineage>
        <taxon>Eukaryota</taxon>
        <taxon>Viridiplantae</taxon>
        <taxon>Chlorophyta</taxon>
        <taxon>core chlorophytes</taxon>
        <taxon>Chlorophyceae</taxon>
        <taxon>CS clade</taxon>
        <taxon>Chlamydomonadales</taxon>
        <taxon>Dunaliellaceae</taxon>
        <taxon>Dunaliella</taxon>
    </lineage>
</organism>
<evidence type="ECO:0000313" key="2">
    <source>
        <dbReference type="EMBL" id="KAF5834680.1"/>
    </source>
</evidence>
<keyword evidence="3" id="KW-1185">Reference proteome</keyword>
<name>A0ABQ7GJ95_DUNSA</name>
<gene>
    <name evidence="2" type="ORF">DUNSADRAFT_8562</name>
</gene>
<reference evidence="2" key="1">
    <citation type="submission" date="2017-08" db="EMBL/GenBank/DDBJ databases">
        <authorList>
            <person name="Polle J.E."/>
            <person name="Barry K."/>
            <person name="Cushman J."/>
            <person name="Schmutz J."/>
            <person name="Tran D."/>
            <person name="Hathwaick L.T."/>
            <person name="Yim W.C."/>
            <person name="Jenkins J."/>
            <person name="Mckie-Krisberg Z.M."/>
            <person name="Prochnik S."/>
            <person name="Lindquist E."/>
            <person name="Dockter R.B."/>
            <person name="Adam C."/>
            <person name="Molina H."/>
            <person name="Bunkerborg J."/>
            <person name="Jin E."/>
            <person name="Buchheim M."/>
            <person name="Magnuson J."/>
        </authorList>
    </citation>
    <scope>NUCLEOTIDE SEQUENCE</scope>
    <source>
        <strain evidence="2">CCAP 19/18</strain>
    </source>
</reference>
<evidence type="ECO:0008006" key="4">
    <source>
        <dbReference type="Google" id="ProtNLM"/>
    </source>
</evidence>
<evidence type="ECO:0000313" key="3">
    <source>
        <dbReference type="Proteomes" id="UP000815325"/>
    </source>
</evidence>
<comment type="caution">
    <text evidence="2">The sequence shown here is derived from an EMBL/GenBank/DDBJ whole genome shotgun (WGS) entry which is preliminary data.</text>
</comment>
<dbReference type="EMBL" id="MU069743">
    <property type="protein sequence ID" value="KAF5834680.1"/>
    <property type="molecule type" value="Genomic_DNA"/>
</dbReference>
<keyword evidence="1" id="KW-1133">Transmembrane helix</keyword>
<dbReference type="Proteomes" id="UP000815325">
    <property type="component" value="Unassembled WGS sequence"/>
</dbReference>
<accession>A0ABQ7GJ95</accession>
<sequence length="79" mass="9026">MIHLLAQHYNVRNCMSMLCAAVVRASGSRSYAYIFPGIQIFYCFGAHFLIVLRNFVFSLLSSQLHSADWAPQDFGEHEQ</sequence>